<dbReference type="Gene3D" id="3.20.20.80">
    <property type="entry name" value="Glycosidases"/>
    <property type="match status" value="1"/>
</dbReference>
<feature type="non-terminal residue" evidence="1">
    <location>
        <position position="1"/>
    </location>
</feature>
<organism evidence="1">
    <name type="scientific">human gut metagenome</name>
    <dbReference type="NCBI Taxonomy" id="408170"/>
    <lineage>
        <taxon>unclassified sequences</taxon>
        <taxon>metagenomes</taxon>
        <taxon>organismal metagenomes</taxon>
    </lineage>
</organism>
<proteinExistence type="predicted"/>
<comment type="caution">
    <text evidence="1">The sequence shown here is derived from an EMBL/GenBank/DDBJ whole genome shotgun (WGS) entry which is preliminary data.</text>
</comment>
<evidence type="ECO:0000313" key="1">
    <source>
        <dbReference type="EMBL" id="EKC69747.1"/>
    </source>
</evidence>
<name>K1T985_9ZZZZ</name>
<protein>
    <submittedName>
        <fullName evidence="1">Alpha-N-arabinofuranosidase</fullName>
    </submittedName>
</protein>
<accession>K1T985</accession>
<reference evidence="1" key="1">
    <citation type="journal article" date="2013" name="Environ. Microbiol.">
        <title>Microbiota from the distal guts of lean and obese adolescents exhibit partial functional redundancy besides clear differences in community structure.</title>
        <authorList>
            <person name="Ferrer M."/>
            <person name="Ruiz A."/>
            <person name="Lanza F."/>
            <person name="Haange S.B."/>
            <person name="Oberbach A."/>
            <person name="Till H."/>
            <person name="Bargiela R."/>
            <person name="Campoy C."/>
            <person name="Segura M.T."/>
            <person name="Richter M."/>
            <person name="von Bergen M."/>
            <person name="Seifert J."/>
            <person name="Suarez A."/>
        </authorList>
    </citation>
    <scope>NUCLEOTIDE SEQUENCE</scope>
</reference>
<dbReference type="InterPro" id="IPR017853">
    <property type="entry name" value="GH"/>
</dbReference>
<dbReference type="SUPFAM" id="SSF51445">
    <property type="entry name" value="(Trans)glycosidases"/>
    <property type="match status" value="1"/>
</dbReference>
<dbReference type="AlphaFoldDB" id="K1T985"/>
<dbReference type="EMBL" id="AJWZ01002881">
    <property type="protein sequence ID" value="EKC69747.1"/>
    <property type="molecule type" value="Genomic_DNA"/>
</dbReference>
<gene>
    <name evidence="1" type="ORF">OBE_04255</name>
</gene>
<sequence length="76" mass="8757">DDWSHKGSALDFDDAAWYKTLAKAFKLDELIHKHSTIMDKYDPEKKIGLICDEWGTWYDVEPGTNPGFLLPAEYHA</sequence>